<keyword evidence="2" id="KW-1185">Reference proteome</keyword>
<reference evidence="1" key="1">
    <citation type="submission" date="2023-06" db="EMBL/GenBank/DDBJ databases">
        <authorList>
            <consortium name="Lawrence Berkeley National Laboratory"/>
            <person name="Ahrendt S."/>
            <person name="Sahu N."/>
            <person name="Indic B."/>
            <person name="Wong-Bajracharya J."/>
            <person name="Merenyi Z."/>
            <person name="Ke H.-M."/>
            <person name="Monk M."/>
            <person name="Kocsube S."/>
            <person name="Drula E."/>
            <person name="Lipzen A."/>
            <person name="Balint B."/>
            <person name="Henrissat B."/>
            <person name="Andreopoulos B."/>
            <person name="Martin F.M."/>
            <person name="Harder C.B."/>
            <person name="Rigling D."/>
            <person name="Ford K.L."/>
            <person name="Foster G.D."/>
            <person name="Pangilinan J."/>
            <person name="Papanicolaou A."/>
            <person name="Barry K."/>
            <person name="LaButti K."/>
            <person name="Viragh M."/>
            <person name="Koriabine M."/>
            <person name="Yan M."/>
            <person name="Riley R."/>
            <person name="Champramary S."/>
            <person name="Plett K.L."/>
            <person name="Tsai I.J."/>
            <person name="Slot J."/>
            <person name="Sipos G."/>
            <person name="Plett J."/>
            <person name="Nagy L.G."/>
            <person name="Grigoriev I.V."/>
        </authorList>
    </citation>
    <scope>NUCLEOTIDE SEQUENCE</scope>
    <source>
        <strain evidence="1">ICMP 16352</strain>
    </source>
</reference>
<dbReference type="AlphaFoldDB" id="A0AA39PK13"/>
<evidence type="ECO:0000313" key="1">
    <source>
        <dbReference type="EMBL" id="KAK0485151.1"/>
    </source>
</evidence>
<gene>
    <name evidence="1" type="ORF">IW261DRAFT_883365</name>
</gene>
<protein>
    <submittedName>
        <fullName evidence="1">Uncharacterized protein</fullName>
    </submittedName>
</protein>
<name>A0AA39PK13_9AGAR</name>
<sequence length="167" mass="18931">MPPIDLKASLPDATQILSVASSASNSPRTFLSLCLVFILCTTAYRMSPPLSPRAQLTRLNRDIDDMLVLLDASDHDIDRDDCCWRWGVHDWLKLVQIDAYELEICLLQTGKDSSASWSEYFLSLKNVYFGARAACKEVDTIRTDVQVEFTPFTLFVTDVFTDRTPEK</sequence>
<evidence type="ECO:0000313" key="2">
    <source>
        <dbReference type="Proteomes" id="UP001175227"/>
    </source>
</evidence>
<accession>A0AA39PK13</accession>
<proteinExistence type="predicted"/>
<dbReference type="Proteomes" id="UP001175227">
    <property type="component" value="Unassembled WGS sequence"/>
</dbReference>
<comment type="caution">
    <text evidence="1">The sequence shown here is derived from an EMBL/GenBank/DDBJ whole genome shotgun (WGS) entry which is preliminary data.</text>
</comment>
<organism evidence="1 2">
    <name type="scientific">Armillaria novae-zelandiae</name>
    <dbReference type="NCBI Taxonomy" id="153914"/>
    <lineage>
        <taxon>Eukaryota</taxon>
        <taxon>Fungi</taxon>
        <taxon>Dikarya</taxon>
        <taxon>Basidiomycota</taxon>
        <taxon>Agaricomycotina</taxon>
        <taxon>Agaricomycetes</taxon>
        <taxon>Agaricomycetidae</taxon>
        <taxon>Agaricales</taxon>
        <taxon>Marasmiineae</taxon>
        <taxon>Physalacriaceae</taxon>
        <taxon>Armillaria</taxon>
    </lineage>
</organism>
<dbReference type="EMBL" id="JAUEPR010000005">
    <property type="protein sequence ID" value="KAK0485151.1"/>
    <property type="molecule type" value="Genomic_DNA"/>
</dbReference>